<evidence type="ECO:0000256" key="1">
    <source>
        <dbReference type="SAM" id="MobiDB-lite"/>
    </source>
</evidence>
<feature type="compositionally biased region" description="Polar residues" evidence="1">
    <location>
        <begin position="52"/>
        <end position="61"/>
    </location>
</feature>
<feature type="region of interest" description="Disordered" evidence="1">
    <location>
        <begin position="1"/>
        <end position="74"/>
    </location>
</feature>
<protein>
    <submittedName>
        <fullName evidence="2">Uncharacterized protein</fullName>
    </submittedName>
</protein>
<accession>A0A0E0RFR3</accession>
<reference evidence="2" key="2">
    <citation type="submission" date="2015-06" db="UniProtKB">
        <authorList>
            <consortium name="EnsemblPlants"/>
        </authorList>
    </citation>
    <scope>IDENTIFICATION</scope>
</reference>
<reference evidence="3" key="1">
    <citation type="submission" date="2013-06" db="EMBL/GenBank/DDBJ databases">
        <authorList>
            <person name="Zhao Q."/>
        </authorList>
    </citation>
    <scope>NUCLEOTIDE SEQUENCE</scope>
    <source>
        <strain evidence="3">cv. W1943</strain>
    </source>
</reference>
<sequence>MDGASFHEEVDRSRPSGSSFSHNSPQDRAFPAGGRRANQQGNEDNEVLPAATSVSSHSTGGTIRERQQRRRSIIKAKKVKEEKIFALTMLYYAHIICSYSDMDDIIFISHGAPSAIYDRNPYELN</sequence>
<keyword evidence="3" id="KW-1185">Reference proteome</keyword>
<feature type="compositionally biased region" description="Polar residues" evidence="1">
    <location>
        <begin position="15"/>
        <end position="26"/>
    </location>
</feature>
<dbReference type="EnsemblPlants" id="ORUFI12G08740.1">
    <property type="protein sequence ID" value="ORUFI12G08740.1"/>
    <property type="gene ID" value="ORUFI12G08740"/>
</dbReference>
<evidence type="ECO:0000313" key="2">
    <source>
        <dbReference type="EnsemblPlants" id="ORUFI12G08740.1"/>
    </source>
</evidence>
<dbReference type="Proteomes" id="UP000008022">
    <property type="component" value="Unassembled WGS sequence"/>
</dbReference>
<evidence type="ECO:0000313" key="3">
    <source>
        <dbReference type="Proteomes" id="UP000008022"/>
    </source>
</evidence>
<dbReference type="Gramene" id="ORUFI12G08740.1">
    <property type="protein sequence ID" value="ORUFI12G08740.1"/>
    <property type="gene ID" value="ORUFI12G08740"/>
</dbReference>
<dbReference type="AlphaFoldDB" id="A0A0E0RFR3"/>
<name>A0A0E0RFR3_ORYRU</name>
<organism evidence="2 3">
    <name type="scientific">Oryza rufipogon</name>
    <name type="common">Brownbeard rice</name>
    <name type="synonym">Asian wild rice</name>
    <dbReference type="NCBI Taxonomy" id="4529"/>
    <lineage>
        <taxon>Eukaryota</taxon>
        <taxon>Viridiplantae</taxon>
        <taxon>Streptophyta</taxon>
        <taxon>Embryophyta</taxon>
        <taxon>Tracheophyta</taxon>
        <taxon>Spermatophyta</taxon>
        <taxon>Magnoliopsida</taxon>
        <taxon>Liliopsida</taxon>
        <taxon>Poales</taxon>
        <taxon>Poaceae</taxon>
        <taxon>BOP clade</taxon>
        <taxon>Oryzoideae</taxon>
        <taxon>Oryzeae</taxon>
        <taxon>Oryzinae</taxon>
        <taxon>Oryza</taxon>
    </lineage>
</organism>
<feature type="compositionally biased region" description="Basic and acidic residues" evidence="1">
    <location>
        <begin position="1"/>
        <end position="14"/>
    </location>
</feature>
<proteinExistence type="predicted"/>
<dbReference type="HOGENOM" id="CLU_1996355_0_0_1"/>